<protein>
    <submittedName>
        <fullName evidence="1">Uncharacterized protein</fullName>
    </submittedName>
</protein>
<gene>
    <name evidence="1" type="ORF">S12H4_05346</name>
</gene>
<sequence>LTLEIALFSKNIQTVSIEASNFDFSEPAEDDSRLHVEFYTFSDFSCDQIASGHNCEVLLSIYKNYIKHNIVRGRP</sequence>
<proteinExistence type="predicted"/>
<name>X1S6Q2_9ZZZZ</name>
<evidence type="ECO:0000313" key="1">
    <source>
        <dbReference type="EMBL" id="GAI63454.1"/>
    </source>
</evidence>
<accession>X1S6Q2</accession>
<comment type="caution">
    <text evidence="1">The sequence shown here is derived from an EMBL/GenBank/DDBJ whole genome shotgun (WGS) entry which is preliminary data.</text>
</comment>
<feature type="non-terminal residue" evidence="1">
    <location>
        <position position="1"/>
    </location>
</feature>
<dbReference type="EMBL" id="BARW01001754">
    <property type="protein sequence ID" value="GAI63454.1"/>
    <property type="molecule type" value="Genomic_DNA"/>
</dbReference>
<dbReference type="AlphaFoldDB" id="X1S6Q2"/>
<reference evidence="1" key="1">
    <citation type="journal article" date="2014" name="Front. Microbiol.">
        <title>High frequency of phylogenetically diverse reductive dehalogenase-homologous genes in deep subseafloor sedimentary metagenomes.</title>
        <authorList>
            <person name="Kawai M."/>
            <person name="Futagami T."/>
            <person name="Toyoda A."/>
            <person name="Takaki Y."/>
            <person name="Nishi S."/>
            <person name="Hori S."/>
            <person name="Arai W."/>
            <person name="Tsubouchi T."/>
            <person name="Morono Y."/>
            <person name="Uchiyama I."/>
            <person name="Ito T."/>
            <person name="Fujiyama A."/>
            <person name="Inagaki F."/>
            <person name="Takami H."/>
        </authorList>
    </citation>
    <scope>NUCLEOTIDE SEQUENCE</scope>
    <source>
        <strain evidence="1">Expedition CK06-06</strain>
    </source>
</reference>
<organism evidence="1">
    <name type="scientific">marine sediment metagenome</name>
    <dbReference type="NCBI Taxonomy" id="412755"/>
    <lineage>
        <taxon>unclassified sequences</taxon>
        <taxon>metagenomes</taxon>
        <taxon>ecological metagenomes</taxon>
    </lineage>
</organism>